<proteinExistence type="predicted"/>
<dbReference type="AlphaFoldDB" id="A0A6G1PVW5"/>
<keyword evidence="2" id="KW-1185">Reference proteome</keyword>
<reference evidence="2" key="2">
    <citation type="submission" date="2019-02" db="EMBL/GenBank/DDBJ databases">
        <title>Opniocepnalus argus Var Kimnra genome.</title>
        <authorList>
            <person name="Zhou C."/>
            <person name="Xiao S."/>
        </authorList>
    </citation>
    <scope>NUCLEOTIDE SEQUENCE [LARGE SCALE GENOMIC DNA]</scope>
</reference>
<evidence type="ECO:0000313" key="1">
    <source>
        <dbReference type="EMBL" id="KAF3694118.1"/>
    </source>
</evidence>
<dbReference type="EMBL" id="CM015720">
    <property type="protein sequence ID" value="KAF3694118.1"/>
    <property type="molecule type" value="Genomic_DNA"/>
</dbReference>
<gene>
    <name evidence="1" type="ORF">EXN66_Car009794</name>
</gene>
<protein>
    <submittedName>
        <fullName evidence="1">Uncharacterized protein</fullName>
    </submittedName>
</protein>
<reference evidence="1 2" key="1">
    <citation type="submission" date="2019-02" db="EMBL/GenBank/DDBJ databases">
        <title>Opniocepnalus argus genome.</title>
        <authorList>
            <person name="Zhou C."/>
            <person name="Xiao S."/>
        </authorList>
    </citation>
    <scope>NUCLEOTIDE SEQUENCE [LARGE SCALE GENOMIC DNA]</scope>
    <source>
        <strain evidence="1">OARG1902GOOAL</strain>
        <tissue evidence="1">Muscle</tissue>
    </source>
</reference>
<evidence type="ECO:0000313" key="2">
    <source>
        <dbReference type="Proteomes" id="UP000503349"/>
    </source>
</evidence>
<sequence length="71" mass="7828">MAHTGFRADPLSSTCSIRTCNSDSVSVTSSKSLFMRSRFPQDREKPQAFHHTLVACILLGSDCNTFETSTN</sequence>
<organism evidence="1 2">
    <name type="scientific">Channa argus</name>
    <name type="common">Northern snakehead</name>
    <name type="synonym">Ophicephalus argus</name>
    <dbReference type="NCBI Taxonomy" id="215402"/>
    <lineage>
        <taxon>Eukaryota</taxon>
        <taxon>Metazoa</taxon>
        <taxon>Chordata</taxon>
        <taxon>Craniata</taxon>
        <taxon>Vertebrata</taxon>
        <taxon>Euteleostomi</taxon>
        <taxon>Actinopterygii</taxon>
        <taxon>Neopterygii</taxon>
        <taxon>Teleostei</taxon>
        <taxon>Neoteleostei</taxon>
        <taxon>Acanthomorphata</taxon>
        <taxon>Anabantaria</taxon>
        <taxon>Anabantiformes</taxon>
        <taxon>Channoidei</taxon>
        <taxon>Channidae</taxon>
        <taxon>Channa</taxon>
    </lineage>
</organism>
<dbReference type="Proteomes" id="UP000503349">
    <property type="component" value="Chromosome 9"/>
</dbReference>
<name>A0A6G1PVW5_CHAAH</name>
<accession>A0A6G1PVW5</accession>